<accession>A0A2H9P9I0</accession>
<feature type="domain" description="Cas6b N-terminal" evidence="2">
    <location>
        <begin position="1"/>
        <end position="101"/>
    </location>
</feature>
<proteinExistence type="predicted"/>
<dbReference type="InterPro" id="IPR041528">
    <property type="entry name" value="Cas6b_N"/>
</dbReference>
<dbReference type="EMBL" id="PFMS01000122">
    <property type="protein sequence ID" value="PIZ14834.1"/>
    <property type="molecule type" value="Genomic_DNA"/>
</dbReference>
<evidence type="ECO:0000313" key="3">
    <source>
        <dbReference type="EMBL" id="PIZ14834.1"/>
    </source>
</evidence>
<evidence type="ECO:0000259" key="2">
    <source>
        <dbReference type="Pfam" id="PF17955"/>
    </source>
</evidence>
<comment type="caution">
    <text evidence="3">The sequence shown here is derived from an EMBL/GenBank/DDBJ whole genome shotgun (WGS) entry which is preliminary data.</text>
</comment>
<dbReference type="Proteomes" id="UP000234145">
    <property type="component" value="Unassembled WGS sequence"/>
</dbReference>
<protein>
    <recommendedName>
        <fullName evidence="5">DNA repair protein</fullName>
    </recommendedName>
</protein>
<evidence type="ECO:0000313" key="4">
    <source>
        <dbReference type="Proteomes" id="UP000234145"/>
    </source>
</evidence>
<evidence type="ECO:0000259" key="1">
    <source>
        <dbReference type="Pfam" id="PF17262"/>
    </source>
</evidence>
<evidence type="ECO:0008006" key="5">
    <source>
        <dbReference type="Google" id="ProtNLM"/>
    </source>
</evidence>
<sequence length="216" mass="24907">MQIKILFFNFICEEFIKGMGDKLRGYFANKFGEYVLIHHHLNNKLLYKSPLIQYKILNGKPFVLGVNEGADILQRIHADIDYLKIGYKEYQIKEKKIVFKTDDFGSINNSNNYFFITPWLALNEENYRRYVAIDPRKKKQLLSKILIGNILSMSKGLGYTVTDELKADVNVREVTTRLKGVPMIGFMGKFSVNFEIPDYLGIGKSVSRGFGTVKKI</sequence>
<dbReference type="AlphaFoldDB" id="A0A2H9P9I0"/>
<dbReference type="InterPro" id="IPR020209">
    <property type="entry name" value="Cas6b_C"/>
</dbReference>
<feature type="domain" description="Cas6b C-terminal" evidence="1">
    <location>
        <begin position="109"/>
        <end position="216"/>
    </location>
</feature>
<name>A0A2H9P9I0_9BACT</name>
<dbReference type="Pfam" id="PF17262">
    <property type="entry name" value="Cas6b_C"/>
    <property type="match status" value="1"/>
</dbReference>
<organism evidence="3 4">
    <name type="scientific">Candidatus Desantisbacteria bacterium CG_4_10_14_0_8_um_filter_39_17</name>
    <dbReference type="NCBI Taxonomy" id="1974542"/>
    <lineage>
        <taxon>Bacteria</taxon>
        <taxon>Candidatus Desantisiibacteriota</taxon>
    </lineage>
</organism>
<reference evidence="4" key="1">
    <citation type="submission" date="2017-09" db="EMBL/GenBank/DDBJ databases">
        <title>Depth-based differentiation of microbial function through sediment-hosted aquifers and enrichment of novel symbionts in the deep terrestrial subsurface.</title>
        <authorList>
            <person name="Probst A.J."/>
            <person name="Ladd B."/>
            <person name="Jarett J.K."/>
            <person name="Geller-Mcgrath D.E."/>
            <person name="Sieber C.M.K."/>
            <person name="Emerson J.B."/>
            <person name="Anantharaman K."/>
            <person name="Thomas B.C."/>
            <person name="Malmstrom R."/>
            <person name="Stieglmeier M."/>
            <person name="Klingl A."/>
            <person name="Woyke T."/>
            <person name="Ryan C.M."/>
            <person name="Banfield J.F."/>
        </authorList>
    </citation>
    <scope>NUCLEOTIDE SEQUENCE [LARGE SCALE GENOMIC DNA]</scope>
</reference>
<dbReference type="Pfam" id="PF17955">
    <property type="entry name" value="Cas6b_N"/>
    <property type="match status" value="1"/>
</dbReference>
<gene>
    <name evidence="3" type="ORF">COY51_07160</name>
</gene>